<dbReference type="InterPro" id="IPR042518">
    <property type="entry name" value="SirC_C"/>
</dbReference>
<dbReference type="GO" id="GO:0019354">
    <property type="term" value="P:siroheme biosynthetic process"/>
    <property type="evidence" value="ECO:0007669"/>
    <property type="project" value="UniProtKB-UniPathway"/>
</dbReference>
<dbReference type="GO" id="GO:0004325">
    <property type="term" value="F:ferrochelatase activity"/>
    <property type="evidence" value="ECO:0007669"/>
    <property type="project" value="InterPro"/>
</dbReference>
<name>Q1IP25_KORVE</name>
<dbReference type="KEGG" id="aba:Acid345_2374"/>
<dbReference type="Pfam" id="PF14824">
    <property type="entry name" value="Sirohm_synth_M"/>
    <property type="match status" value="1"/>
</dbReference>
<sequence length="200" mass="23013">MVLFPAFLKLQGRPLLIVGGGAIAEQKLDGMIEAEALITLVAPQITPAIREIARAGSIQWIAREFRRSDLNRTFLVIAATGNPRVNEEIFREADRRNILCNAVDEPERCHFYYGSVVRRGDLQIAISTNGKSPALAQRLRKEFETLIDGTYAEWLEWLGRVRTLYINRRVQREQRVRALHHLASRPVFERYRQREVSHHG</sequence>
<dbReference type="InterPro" id="IPR028161">
    <property type="entry name" value="Met8-like"/>
</dbReference>
<dbReference type="EC" id="1.3.1.76" evidence="2"/>
<evidence type="ECO:0000256" key="6">
    <source>
        <dbReference type="ARBA" id="ARBA00047561"/>
    </source>
</evidence>
<dbReference type="SUPFAM" id="SSF75615">
    <property type="entry name" value="Siroheme synthase middle domains-like"/>
    <property type="match status" value="1"/>
</dbReference>
<evidence type="ECO:0000313" key="9">
    <source>
        <dbReference type="Proteomes" id="UP000002432"/>
    </source>
</evidence>
<organism evidence="8 9">
    <name type="scientific">Koribacter versatilis (strain Ellin345)</name>
    <dbReference type="NCBI Taxonomy" id="204669"/>
    <lineage>
        <taxon>Bacteria</taxon>
        <taxon>Pseudomonadati</taxon>
        <taxon>Acidobacteriota</taxon>
        <taxon>Terriglobia</taxon>
        <taxon>Terriglobales</taxon>
        <taxon>Candidatus Korobacteraceae</taxon>
        <taxon>Candidatus Korobacter</taxon>
    </lineage>
</organism>
<dbReference type="STRING" id="204669.Acid345_2374"/>
<evidence type="ECO:0000256" key="4">
    <source>
        <dbReference type="ARBA" id="ARBA00023027"/>
    </source>
</evidence>
<dbReference type="UniPathway" id="UPA00262">
    <property type="reaction ID" value="UER00222"/>
</dbReference>
<protein>
    <recommendedName>
        <fullName evidence="2">precorrin-2 dehydrogenase</fullName>
        <ecNumber evidence="2">1.3.1.76</ecNumber>
    </recommendedName>
</protein>
<keyword evidence="4" id="KW-0520">NAD</keyword>
<dbReference type="eggNOG" id="COG1648">
    <property type="taxonomic scope" value="Bacteria"/>
</dbReference>
<comment type="catalytic activity">
    <reaction evidence="6">
        <text>precorrin-2 + NAD(+) = sirohydrochlorin + NADH + 2 H(+)</text>
        <dbReference type="Rhea" id="RHEA:15613"/>
        <dbReference type="ChEBI" id="CHEBI:15378"/>
        <dbReference type="ChEBI" id="CHEBI:57540"/>
        <dbReference type="ChEBI" id="CHEBI:57945"/>
        <dbReference type="ChEBI" id="CHEBI:58351"/>
        <dbReference type="ChEBI" id="CHEBI:58827"/>
        <dbReference type="EC" id="1.3.1.76"/>
    </reaction>
</comment>
<evidence type="ECO:0000256" key="3">
    <source>
        <dbReference type="ARBA" id="ARBA00023002"/>
    </source>
</evidence>
<dbReference type="InterPro" id="IPR028281">
    <property type="entry name" value="Sirohaem_synthase_central"/>
</dbReference>
<dbReference type="Gene3D" id="1.10.8.610">
    <property type="entry name" value="SirC, precorrin-2 dehydrogenase, C-terminal helical domain-like"/>
    <property type="match status" value="1"/>
</dbReference>
<evidence type="ECO:0000313" key="8">
    <source>
        <dbReference type="EMBL" id="ABF41375.1"/>
    </source>
</evidence>
<feature type="domain" description="Siroheme synthase central" evidence="7">
    <location>
        <begin position="119"/>
        <end position="144"/>
    </location>
</feature>
<dbReference type="SUPFAM" id="SSF51735">
    <property type="entry name" value="NAD(P)-binding Rossmann-fold domains"/>
    <property type="match status" value="1"/>
</dbReference>
<dbReference type="PANTHER" id="PTHR35330">
    <property type="entry name" value="SIROHEME BIOSYNTHESIS PROTEIN MET8"/>
    <property type="match status" value="1"/>
</dbReference>
<keyword evidence="9" id="KW-1185">Reference proteome</keyword>
<keyword evidence="5" id="KW-0627">Porphyrin biosynthesis</keyword>
<evidence type="ECO:0000256" key="2">
    <source>
        <dbReference type="ARBA" id="ARBA00012400"/>
    </source>
</evidence>
<dbReference type="Pfam" id="PF13241">
    <property type="entry name" value="NAD_binding_7"/>
    <property type="match status" value="1"/>
</dbReference>
<dbReference type="Proteomes" id="UP000002432">
    <property type="component" value="Chromosome"/>
</dbReference>
<keyword evidence="3 8" id="KW-0560">Oxidoreductase</keyword>
<dbReference type="GO" id="GO:0043115">
    <property type="term" value="F:precorrin-2 dehydrogenase activity"/>
    <property type="evidence" value="ECO:0007669"/>
    <property type="project" value="UniProtKB-EC"/>
</dbReference>
<dbReference type="Gene3D" id="3.40.50.720">
    <property type="entry name" value="NAD(P)-binding Rossmann-like Domain"/>
    <property type="match status" value="1"/>
</dbReference>
<reference evidence="8 9" key="1">
    <citation type="journal article" date="2009" name="Appl. Environ. Microbiol.">
        <title>Three genomes from the phylum Acidobacteria provide insight into the lifestyles of these microorganisms in soils.</title>
        <authorList>
            <person name="Ward N.L."/>
            <person name="Challacombe J.F."/>
            <person name="Janssen P.H."/>
            <person name="Henrissat B."/>
            <person name="Coutinho P.M."/>
            <person name="Wu M."/>
            <person name="Xie G."/>
            <person name="Haft D.H."/>
            <person name="Sait M."/>
            <person name="Badger J."/>
            <person name="Barabote R.D."/>
            <person name="Bradley B."/>
            <person name="Brettin T.S."/>
            <person name="Brinkac L.M."/>
            <person name="Bruce D."/>
            <person name="Creasy T."/>
            <person name="Daugherty S.C."/>
            <person name="Davidsen T.M."/>
            <person name="DeBoy R.T."/>
            <person name="Detter J.C."/>
            <person name="Dodson R.J."/>
            <person name="Durkin A.S."/>
            <person name="Ganapathy A."/>
            <person name="Gwinn-Giglio M."/>
            <person name="Han C.S."/>
            <person name="Khouri H."/>
            <person name="Kiss H."/>
            <person name="Kothari S.P."/>
            <person name="Madupu R."/>
            <person name="Nelson K.E."/>
            <person name="Nelson W.C."/>
            <person name="Paulsen I."/>
            <person name="Penn K."/>
            <person name="Ren Q."/>
            <person name="Rosovitz M.J."/>
            <person name="Selengut J.D."/>
            <person name="Shrivastava S."/>
            <person name="Sullivan S.A."/>
            <person name="Tapia R."/>
            <person name="Thompson L.S."/>
            <person name="Watkins K.L."/>
            <person name="Yang Q."/>
            <person name="Yu C."/>
            <person name="Zafar N."/>
            <person name="Zhou L."/>
            <person name="Kuske C.R."/>
        </authorList>
    </citation>
    <scope>NUCLEOTIDE SEQUENCE [LARGE SCALE GENOMIC DNA]</scope>
    <source>
        <strain evidence="8 9">Ellin345</strain>
    </source>
</reference>
<dbReference type="NCBIfam" id="TIGR01470">
    <property type="entry name" value="cysG_Nterm"/>
    <property type="match status" value="1"/>
</dbReference>
<dbReference type="EMBL" id="CP000360">
    <property type="protein sequence ID" value="ABF41375.1"/>
    <property type="molecule type" value="Genomic_DNA"/>
</dbReference>
<comment type="pathway">
    <text evidence="1">Porphyrin-containing compound metabolism; siroheme biosynthesis; sirohydrochlorin from precorrin-2: step 1/1.</text>
</comment>
<gene>
    <name evidence="8" type="ordered locus">Acid345_2374</name>
</gene>
<dbReference type="EnsemblBacteria" id="ABF41375">
    <property type="protein sequence ID" value="ABF41375"/>
    <property type="gene ID" value="Acid345_2374"/>
</dbReference>
<dbReference type="AlphaFoldDB" id="Q1IP25"/>
<accession>Q1IP25</accession>
<dbReference type="InterPro" id="IPR006367">
    <property type="entry name" value="Sirohaem_synthase_N"/>
</dbReference>
<dbReference type="PANTHER" id="PTHR35330:SF1">
    <property type="entry name" value="SIROHEME BIOSYNTHESIS PROTEIN MET8"/>
    <property type="match status" value="1"/>
</dbReference>
<dbReference type="RefSeq" id="WP_011523176.1">
    <property type="nucleotide sequence ID" value="NC_008009.1"/>
</dbReference>
<evidence type="ECO:0000256" key="5">
    <source>
        <dbReference type="ARBA" id="ARBA00023244"/>
    </source>
</evidence>
<proteinExistence type="predicted"/>
<evidence type="ECO:0000256" key="1">
    <source>
        <dbReference type="ARBA" id="ARBA00005010"/>
    </source>
</evidence>
<dbReference type="InterPro" id="IPR036291">
    <property type="entry name" value="NAD(P)-bd_dom_sf"/>
</dbReference>
<dbReference type="HOGENOM" id="CLU_011276_8_1_0"/>
<evidence type="ECO:0000259" key="7">
    <source>
        <dbReference type="Pfam" id="PF14824"/>
    </source>
</evidence>